<keyword evidence="4" id="KW-0479">Metal-binding</keyword>
<evidence type="ECO:0000256" key="4">
    <source>
        <dbReference type="PROSITE-ProRule" id="PRU00047"/>
    </source>
</evidence>
<feature type="domain" description="CCHC-type" evidence="6">
    <location>
        <begin position="212"/>
        <end position="227"/>
    </location>
</feature>
<protein>
    <submittedName>
        <fullName evidence="8">Uncharacterized protein</fullName>
    </submittedName>
</protein>
<dbReference type="PANTHER" id="PTHR11439">
    <property type="entry name" value="GAG-POL-RELATED RETROTRANSPOSON"/>
    <property type="match status" value="1"/>
</dbReference>
<dbReference type="Pfam" id="PF22936">
    <property type="entry name" value="Pol_BBD"/>
    <property type="match status" value="1"/>
</dbReference>
<dbReference type="InterPro" id="IPR001878">
    <property type="entry name" value="Znf_CCHC"/>
</dbReference>
<dbReference type="InterPro" id="IPR036875">
    <property type="entry name" value="Znf_CCHC_sf"/>
</dbReference>
<dbReference type="SUPFAM" id="SSF53098">
    <property type="entry name" value="Ribonuclease H-like"/>
    <property type="match status" value="1"/>
</dbReference>
<dbReference type="Proteomes" id="UP000077684">
    <property type="component" value="Unassembled WGS sequence"/>
</dbReference>
<feature type="compositionally biased region" description="Gly residues" evidence="5">
    <location>
        <begin position="148"/>
        <end position="157"/>
    </location>
</feature>
<feature type="compositionally biased region" description="Acidic residues" evidence="5">
    <location>
        <begin position="725"/>
        <end position="746"/>
    </location>
</feature>
<dbReference type="SUPFAM" id="SSF57756">
    <property type="entry name" value="Retrovirus zinc finger-like domains"/>
    <property type="match status" value="1"/>
</dbReference>
<keyword evidence="2" id="KW-0064">Aspartyl protease</keyword>
<dbReference type="Pfam" id="PF13976">
    <property type="entry name" value="gag_pre-integrs"/>
    <property type="match status" value="1"/>
</dbReference>
<dbReference type="InterPro" id="IPR025724">
    <property type="entry name" value="GAG-pre-integrase_dom"/>
</dbReference>
<evidence type="ECO:0000313" key="9">
    <source>
        <dbReference type="Proteomes" id="UP000077684"/>
    </source>
</evidence>
<dbReference type="PROSITE" id="PS50994">
    <property type="entry name" value="INTEGRASE"/>
    <property type="match status" value="1"/>
</dbReference>
<gene>
    <name evidence="8" type="ORF">A4X06_0g2102</name>
</gene>
<dbReference type="CDD" id="cd09272">
    <property type="entry name" value="RNase_HI_RT_Ty1"/>
    <property type="match status" value="1"/>
</dbReference>
<dbReference type="Gene3D" id="4.10.60.10">
    <property type="entry name" value="Zinc finger, CCHC-type"/>
    <property type="match status" value="1"/>
</dbReference>
<sequence>MIRGVDSAHGMWELMIKLNNLTTSDHRSTINRNLANLFLDEGQDMVEHLNKFMALVAEADAAGLSWGQNEREKCDRFFDTLPHGLKTVRTEWRQLDKPEQSFFALVRIYNEEDAGRKSSMQRGMDSMAMASLQKPFKIKGAASKGRGGKAGSSGGKGKSYPSSSSTQATSGSKKAKSSTGNKRVLCYGCGGRDHIRPECPVASHLGPGTVVCWECHQPGHVKTECPKQGKSFSSDRAAAAYDADEMLAPAVLALESDVLAAAPSSTLVLFMVDSGASRHIVDRIDLLVNARETDKPMSFKTVGSKQTSNLVGDVTGLLASGRRMTFQDVVLLPGAGVNLLSEELLRERGWIKVVEQDDTSYLQHKDNASWRMPLTKRGRARWVMLQVEPLATSATPSALLAPAHAIKSSPLLDAHVRYGHLGFSTIRKLVKSGHLPPIPDLDDKPWCDSCEATKATRRPFNDSPLHASSPLEIILTDVGGPLVTCFGGFKYYATFIDEFTDWTRVELLRSKAEVLQRLIEFVKVAERTFGTKVQVIRTDGGGEYVNKHMSAWTASQGILHHITTPHTPELNGVAERKNRTLKEMTAAMLHSSGLAVQWWGHAILFAAVLLMKLTILDDGRSVWEWVHKRNPSLGKAQAFGSPCWVHVPAANRLKSDLTVPKAWRRLMVSWPTDRSGWGVYNENTGKVVFSRNVSFGPKLSHKVSELVPPCNIVELDNSPASLDYPESDGDFSDAEDAAQPEPEADVAPDFPPRGRKRREPEEGIQLPVNAPADRVQGVRRSTRSHRGQRSSRFHDTYATFFQESEGFLCKIMVIDNDPASYGEAMSSAERNEWAKAFESELTSLINNKTLEEVVLPPGAKVVSTKWVCKTKRDADGNYLKHKARLVGRGFTQRYGIDYDETYAPVGRMTSLRIFFVEASVNNSLVWQMDAETAFLNPDMDRVLYISFPEVWKQNDSKATGLLVRKGLYGFKQSARLWWLDVVAKLEALDFTHSDADWGIFVRIELDGSRTIVFVYVDDFLIAAKTQVIIDSVRNGLKAAYKMTDIGPVSSVLGVKIQQLDHGFALSQGHYIDTVLERFGMTDCRPEPTPIAVGTKLVPEGVPLEDIQIYLAIIGCLMWIALCTRPDISFAVSALSRFNGCPTQEHYKAALRVLRHLKATRDLALVLAPVKIDGEPELMGYSDADWAGNVETRRSQSGYAFKLYGATVSWGSLRQQCVSLSSVESEYVALTEAAKDAIWLRTAVLAYDQDSPKTVSIVLNGDNQGSLALAQNPGWHRRTKHIDLRYHFIRWQVEEGALKLDYVGTSDQVADIFTKATAAHVLVKHRTSLGLTNLSAL</sequence>
<reference evidence="8" key="2">
    <citation type="journal article" date="2019" name="IMA Fungus">
        <title>Genome sequencing and comparison of five Tilletia species to identify candidate genes for the detection of regulated species infecting wheat.</title>
        <authorList>
            <person name="Nguyen H.D.T."/>
            <person name="Sultana T."/>
            <person name="Kesanakurti P."/>
            <person name="Hambleton S."/>
        </authorList>
    </citation>
    <scope>NUCLEOTIDE SEQUENCE</scope>
    <source>
        <strain evidence="8">DAOMC 236426</strain>
    </source>
</reference>
<dbReference type="InterPro" id="IPR043502">
    <property type="entry name" value="DNA/RNA_pol_sf"/>
</dbReference>
<evidence type="ECO:0000259" key="6">
    <source>
        <dbReference type="PROSITE" id="PS50158"/>
    </source>
</evidence>
<keyword evidence="1" id="KW-0507">mRNA processing</keyword>
<dbReference type="EMBL" id="LWDE02000152">
    <property type="protein sequence ID" value="KAE8252556.1"/>
    <property type="molecule type" value="Genomic_DNA"/>
</dbReference>
<proteinExistence type="predicted"/>
<evidence type="ECO:0000313" key="8">
    <source>
        <dbReference type="EMBL" id="KAE8252556.1"/>
    </source>
</evidence>
<evidence type="ECO:0000256" key="3">
    <source>
        <dbReference type="ARBA" id="ARBA00022884"/>
    </source>
</evidence>
<dbReference type="InterPro" id="IPR036397">
    <property type="entry name" value="RNaseH_sf"/>
</dbReference>
<dbReference type="SUPFAM" id="SSF56672">
    <property type="entry name" value="DNA/RNA polymerases"/>
    <property type="match status" value="1"/>
</dbReference>
<evidence type="ECO:0000259" key="7">
    <source>
        <dbReference type="PROSITE" id="PS50994"/>
    </source>
</evidence>
<evidence type="ECO:0000256" key="2">
    <source>
        <dbReference type="ARBA" id="ARBA00022750"/>
    </source>
</evidence>
<name>A0A8X7MWD4_9BASI</name>
<keyword evidence="4" id="KW-0863">Zinc-finger</keyword>
<dbReference type="PANTHER" id="PTHR11439:SF483">
    <property type="entry name" value="PEPTIDE SYNTHASE GLIP-LIKE, PUTATIVE (AFU_ORTHOLOGUE AFUA_3G12920)-RELATED"/>
    <property type="match status" value="1"/>
</dbReference>
<keyword evidence="2" id="KW-0645">Protease</keyword>
<feature type="compositionally biased region" description="Basic residues" evidence="5">
    <location>
        <begin position="780"/>
        <end position="790"/>
    </location>
</feature>
<dbReference type="InterPro" id="IPR057670">
    <property type="entry name" value="SH3_retrovirus"/>
</dbReference>
<dbReference type="Pfam" id="PF00665">
    <property type="entry name" value="rve"/>
    <property type="match status" value="1"/>
</dbReference>
<dbReference type="InterPro" id="IPR012337">
    <property type="entry name" value="RNaseH-like_sf"/>
</dbReference>
<reference evidence="8" key="1">
    <citation type="submission" date="2016-04" db="EMBL/GenBank/DDBJ databases">
        <authorList>
            <person name="Nguyen H.D."/>
            <person name="Samba Siva P."/>
            <person name="Cullis J."/>
            <person name="Levesque C.A."/>
            <person name="Hambleton S."/>
        </authorList>
    </citation>
    <scope>NUCLEOTIDE SEQUENCE</scope>
    <source>
        <strain evidence="8">DAOMC 236426</strain>
    </source>
</reference>
<dbReference type="GO" id="GO:0008270">
    <property type="term" value="F:zinc ion binding"/>
    <property type="evidence" value="ECO:0007669"/>
    <property type="project" value="UniProtKB-KW"/>
</dbReference>
<dbReference type="GO" id="GO:0015074">
    <property type="term" value="P:DNA integration"/>
    <property type="evidence" value="ECO:0007669"/>
    <property type="project" value="InterPro"/>
</dbReference>
<feature type="region of interest" description="Disordered" evidence="5">
    <location>
        <begin position="717"/>
        <end position="790"/>
    </location>
</feature>
<dbReference type="InterPro" id="IPR001584">
    <property type="entry name" value="Integrase_cat-core"/>
</dbReference>
<dbReference type="GO" id="GO:0006397">
    <property type="term" value="P:mRNA processing"/>
    <property type="evidence" value="ECO:0007669"/>
    <property type="project" value="UniProtKB-KW"/>
</dbReference>
<feature type="compositionally biased region" description="Low complexity" evidence="5">
    <location>
        <begin position="158"/>
        <end position="178"/>
    </location>
</feature>
<comment type="caution">
    <text evidence="8">The sequence shown here is derived from an EMBL/GenBank/DDBJ whole genome shotgun (WGS) entry which is preliminary data.</text>
</comment>
<organism evidence="8 9">
    <name type="scientific">Tilletia controversa</name>
    <name type="common">dwarf bunt fungus</name>
    <dbReference type="NCBI Taxonomy" id="13291"/>
    <lineage>
        <taxon>Eukaryota</taxon>
        <taxon>Fungi</taxon>
        <taxon>Dikarya</taxon>
        <taxon>Basidiomycota</taxon>
        <taxon>Ustilaginomycotina</taxon>
        <taxon>Exobasidiomycetes</taxon>
        <taxon>Tilletiales</taxon>
        <taxon>Tilletiaceae</taxon>
        <taxon>Tilletia</taxon>
    </lineage>
</organism>
<keyword evidence="2" id="KW-0378">Hydrolase</keyword>
<dbReference type="Pfam" id="PF07727">
    <property type="entry name" value="RVT_2"/>
    <property type="match status" value="1"/>
</dbReference>
<dbReference type="GO" id="GO:0005634">
    <property type="term" value="C:nucleus"/>
    <property type="evidence" value="ECO:0007669"/>
    <property type="project" value="UniProtKB-ARBA"/>
</dbReference>
<feature type="domain" description="Integrase catalytic" evidence="7">
    <location>
        <begin position="466"/>
        <end position="639"/>
    </location>
</feature>
<feature type="region of interest" description="Disordered" evidence="5">
    <location>
        <begin position="139"/>
        <end position="178"/>
    </location>
</feature>
<dbReference type="SMART" id="SM00343">
    <property type="entry name" value="ZnF_C2HC"/>
    <property type="match status" value="2"/>
</dbReference>
<dbReference type="InterPro" id="IPR054722">
    <property type="entry name" value="PolX-like_BBD"/>
</dbReference>
<keyword evidence="4" id="KW-0862">Zinc</keyword>
<dbReference type="InterPro" id="IPR013103">
    <property type="entry name" value="RVT_2"/>
</dbReference>
<evidence type="ECO:0000256" key="5">
    <source>
        <dbReference type="SAM" id="MobiDB-lite"/>
    </source>
</evidence>
<keyword evidence="9" id="KW-1185">Reference proteome</keyword>
<keyword evidence="3" id="KW-0694">RNA-binding</keyword>
<dbReference type="PROSITE" id="PS50158">
    <property type="entry name" value="ZF_CCHC"/>
    <property type="match status" value="2"/>
</dbReference>
<dbReference type="GO" id="GO:0004190">
    <property type="term" value="F:aspartic-type endopeptidase activity"/>
    <property type="evidence" value="ECO:0007669"/>
    <property type="project" value="UniProtKB-KW"/>
</dbReference>
<feature type="domain" description="CCHC-type" evidence="6">
    <location>
        <begin position="186"/>
        <end position="200"/>
    </location>
</feature>
<evidence type="ECO:0000256" key="1">
    <source>
        <dbReference type="ARBA" id="ARBA00022664"/>
    </source>
</evidence>
<dbReference type="Pfam" id="PF25597">
    <property type="entry name" value="SH3_retrovirus"/>
    <property type="match status" value="1"/>
</dbReference>
<accession>A0A8X7MWD4</accession>
<dbReference type="Gene3D" id="3.30.420.10">
    <property type="entry name" value="Ribonuclease H-like superfamily/Ribonuclease H"/>
    <property type="match status" value="1"/>
</dbReference>
<dbReference type="GO" id="GO:0003723">
    <property type="term" value="F:RNA binding"/>
    <property type="evidence" value="ECO:0007669"/>
    <property type="project" value="UniProtKB-KW"/>
</dbReference>